<name>A0A0L0DDT5_THETB</name>
<accession>A0A0L0DDT5</accession>
<evidence type="ECO:0000256" key="2">
    <source>
        <dbReference type="ARBA" id="ARBA00006824"/>
    </source>
</evidence>
<keyword evidence="5 6" id="KW-0472">Membrane</keyword>
<dbReference type="RefSeq" id="XP_013757892.1">
    <property type="nucleotide sequence ID" value="XM_013902438.1"/>
</dbReference>
<proteinExistence type="inferred from homology"/>
<dbReference type="EMBL" id="GL349455">
    <property type="protein sequence ID" value="KNC49473.1"/>
    <property type="molecule type" value="Genomic_DNA"/>
</dbReference>
<keyword evidence="3 6" id="KW-0812">Transmembrane</keyword>
<dbReference type="GO" id="GO:0005737">
    <property type="term" value="C:cytoplasm"/>
    <property type="evidence" value="ECO:0007669"/>
    <property type="project" value="TreeGrafter"/>
</dbReference>
<feature type="transmembrane region" description="Helical" evidence="6">
    <location>
        <begin position="177"/>
        <end position="194"/>
    </location>
</feature>
<keyword evidence="4 6" id="KW-1133">Transmembrane helix</keyword>
<comment type="similarity">
    <text evidence="2 6">Belongs to the peroxisomal membrane protein PXMP2/4 family.</text>
</comment>
<evidence type="ECO:0000256" key="5">
    <source>
        <dbReference type="ARBA" id="ARBA00023136"/>
    </source>
</evidence>
<dbReference type="PANTHER" id="PTHR11266">
    <property type="entry name" value="PEROXISOMAL MEMBRANE PROTEIN 2, PXMP2 MPV17"/>
    <property type="match status" value="1"/>
</dbReference>
<evidence type="ECO:0000256" key="3">
    <source>
        <dbReference type="ARBA" id="ARBA00022692"/>
    </source>
</evidence>
<dbReference type="AlphaFoldDB" id="A0A0L0DDT5"/>
<dbReference type="Proteomes" id="UP000054408">
    <property type="component" value="Unassembled WGS sequence"/>
</dbReference>
<dbReference type="PANTHER" id="PTHR11266:SF21">
    <property type="entry name" value="ACT DOMAIN-CONTAINING PROTEIN"/>
    <property type="match status" value="1"/>
</dbReference>
<dbReference type="eggNOG" id="ENOG502RXAA">
    <property type="taxonomic scope" value="Eukaryota"/>
</dbReference>
<comment type="subcellular location">
    <subcellularLocation>
        <location evidence="1">Membrane</location>
        <topology evidence="1">Multi-pass membrane protein</topology>
    </subcellularLocation>
</comment>
<dbReference type="OMA" id="NCKALWM"/>
<organism evidence="7 8">
    <name type="scientific">Thecamonas trahens ATCC 50062</name>
    <dbReference type="NCBI Taxonomy" id="461836"/>
    <lineage>
        <taxon>Eukaryota</taxon>
        <taxon>Apusozoa</taxon>
        <taxon>Apusomonadida</taxon>
        <taxon>Apusomonadidae</taxon>
        <taxon>Thecamonas</taxon>
    </lineage>
</organism>
<dbReference type="InterPro" id="IPR007248">
    <property type="entry name" value="Mpv17_PMP22"/>
</dbReference>
<reference evidence="7 8" key="1">
    <citation type="submission" date="2010-05" db="EMBL/GenBank/DDBJ databases">
        <title>The Genome Sequence of Thecamonas trahens ATCC 50062.</title>
        <authorList>
            <consortium name="The Broad Institute Genome Sequencing Platform"/>
            <person name="Russ C."/>
            <person name="Cuomo C."/>
            <person name="Shea T."/>
            <person name="Young S.K."/>
            <person name="Zeng Q."/>
            <person name="Koehrsen M."/>
            <person name="Haas B."/>
            <person name="Borodovsky M."/>
            <person name="Guigo R."/>
            <person name="Alvarado L."/>
            <person name="Berlin A."/>
            <person name="Bochicchio J."/>
            <person name="Borenstein D."/>
            <person name="Chapman S."/>
            <person name="Chen Z."/>
            <person name="Freedman E."/>
            <person name="Gellesch M."/>
            <person name="Goldberg J."/>
            <person name="Griggs A."/>
            <person name="Gujja S."/>
            <person name="Heilman E."/>
            <person name="Heiman D."/>
            <person name="Hepburn T."/>
            <person name="Howarth C."/>
            <person name="Jen D."/>
            <person name="Larson L."/>
            <person name="Mehta T."/>
            <person name="Park D."/>
            <person name="Pearson M."/>
            <person name="Roberts A."/>
            <person name="Saif S."/>
            <person name="Shenoy N."/>
            <person name="Sisk P."/>
            <person name="Stolte C."/>
            <person name="Sykes S."/>
            <person name="Thomson T."/>
            <person name="Walk T."/>
            <person name="White J."/>
            <person name="Yandava C."/>
            <person name="Burger G."/>
            <person name="Gray M.W."/>
            <person name="Holland P.W.H."/>
            <person name="King N."/>
            <person name="Lang F.B.F."/>
            <person name="Roger A.J."/>
            <person name="Ruiz-Trillo I."/>
            <person name="Lander E."/>
            <person name="Nusbaum C."/>
        </authorList>
    </citation>
    <scope>NUCLEOTIDE SEQUENCE [LARGE SCALE GENOMIC DNA]</scope>
    <source>
        <strain evidence="7 8">ATCC 50062</strain>
    </source>
</reference>
<sequence length="273" mass="29745">MATATISRLVQRLRSAPQEHPFGFGVVFSTAKTSAADALVQVVVEQREAFDWRRNLGFAAFGCLYLGGLQYAMFVPMFRRLFPYTDEFLAKPLRLRLADTRGWKVVGQQVFVEQALINPYLYFPAFYACKSLVAGEPLAEARARYIANFRNDVLACWAIGLPASTINYTLLPFWLRVPYIACISFFWTAVLSLMRGSEGSSAKDDSGAEAAEAGDSVVAAVCLPASGGARLGLGALTAKQVWRVTAAVDAHQDVVARTQVEAVQGSRGERCAG</sequence>
<dbReference type="GeneID" id="25564894"/>
<dbReference type="Pfam" id="PF04117">
    <property type="entry name" value="Mpv17_PMP22"/>
    <property type="match status" value="1"/>
</dbReference>
<evidence type="ECO:0000256" key="1">
    <source>
        <dbReference type="ARBA" id="ARBA00004141"/>
    </source>
</evidence>
<evidence type="ECO:0000256" key="6">
    <source>
        <dbReference type="RuleBase" id="RU363053"/>
    </source>
</evidence>
<dbReference type="OrthoDB" id="5345392at2759"/>
<evidence type="ECO:0000256" key="4">
    <source>
        <dbReference type="ARBA" id="ARBA00022989"/>
    </source>
</evidence>
<evidence type="ECO:0000313" key="7">
    <source>
        <dbReference type="EMBL" id="KNC49473.1"/>
    </source>
</evidence>
<keyword evidence="8" id="KW-1185">Reference proteome</keyword>
<gene>
    <name evidence="7" type="ORF">AMSG_05488</name>
</gene>
<feature type="transmembrane region" description="Helical" evidence="6">
    <location>
        <begin position="56"/>
        <end position="74"/>
    </location>
</feature>
<dbReference type="GO" id="GO:0016020">
    <property type="term" value="C:membrane"/>
    <property type="evidence" value="ECO:0007669"/>
    <property type="project" value="UniProtKB-SubCell"/>
</dbReference>
<protein>
    <submittedName>
        <fullName evidence="7">Peroxisomal membrane family protein</fullName>
    </submittedName>
</protein>
<evidence type="ECO:0000313" key="8">
    <source>
        <dbReference type="Proteomes" id="UP000054408"/>
    </source>
</evidence>